<accession>A0A8S9PCD8</accession>
<sequence length="291" mass="32342">MLADPTTDNASFELQALSAWEELLAAETAFFYQRSRITWLSLGDGNSRLFHRYDASHQALNHIHYLISDSGERIESQEGIQQLCVNYFSDLLGSPVLVLTSCEGFSTDGLAAIAVACRNLRELELRECIVEDIGGDWLSYFPETLTSLVSLDFSCLDSEVKLSDLERLLSRSPNLKSLKLNRAVSLDALGSLLRLAPQLVELGTGSFSDKLDQEAVAKLSQAFSELKELKSLSGLWDVLPEYIPLLYSVCPGLTSLNLSYATVQMSDLVELITRCSNLQKLWVSIMHSCYL</sequence>
<dbReference type="EMBL" id="QGKX02001521">
    <property type="protein sequence ID" value="KAF3512830.1"/>
    <property type="molecule type" value="Genomic_DNA"/>
</dbReference>
<dbReference type="SUPFAM" id="SSF52047">
    <property type="entry name" value="RNI-like"/>
    <property type="match status" value="1"/>
</dbReference>
<protein>
    <recommendedName>
        <fullName evidence="3">Transport inhibitor response 1 domain-containing protein</fullName>
    </recommendedName>
</protein>
<dbReference type="PANTHER" id="PTHR16134:SF50">
    <property type="entry name" value="GRR1-LIKE PROTEIN 1"/>
    <property type="match status" value="1"/>
</dbReference>
<dbReference type="GO" id="GO:0019005">
    <property type="term" value="C:SCF ubiquitin ligase complex"/>
    <property type="evidence" value="ECO:0007669"/>
    <property type="project" value="TreeGrafter"/>
</dbReference>
<evidence type="ECO:0000313" key="2">
    <source>
        <dbReference type="Proteomes" id="UP000712600"/>
    </source>
</evidence>
<reference evidence="1" key="1">
    <citation type="submission" date="2019-12" db="EMBL/GenBank/DDBJ databases">
        <title>Genome sequencing and annotation of Brassica cretica.</title>
        <authorList>
            <person name="Studholme D.J."/>
            <person name="Sarris P."/>
        </authorList>
    </citation>
    <scope>NUCLEOTIDE SEQUENCE</scope>
    <source>
        <strain evidence="1">PFS-109/04</strain>
        <tissue evidence="1">Leaf</tissue>
    </source>
</reference>
<evidence type="ECO:0000313" key="1">
    <source>
        <dbReference type="EMBL" id="KAF3512830.1"/>
    </source>
</evidence>
<dbReference type="Proteomes" id="UP000712600">
    <property type="component" value="Unassembled WGS sequence"/>
</dbReference>
<gene>
    <name evidence="1" type="ORF">F2Q69_00002759</name>
</gene>
<proteinExistence type="predicted"/>
<comment type="caution">
    <text evidence="1">The sequence shown here is derived from an EMBL/GenBank/DDBJ whole genome shotgun (WGS) entry which is preliminary data.</text>
</comment>
<dbReference type="AlphaFoldDB" id="A0A8S9PCD8"/>
<evidence type="ECO:0008006" key="3">
    <source>
        <dbReference type="Google" id="ProtNLM"/>
    </source>
</evidence>
<dbReference type="InterPro" id="IPR032675">
    <property type="entry name" value="LRR_dom_sf"/>
</dbReference>
<organism evidence="1 2">
    <name type="scientific">Brassica cretica</name>
    <name type="common">Mustard</name>
    <dbReference type="NCBI Taxonomy" id="69181"/>
    <lineage>
        <taxon>Eukaryota</taxon>
        <taxon>Viridiplantae</taxon>
        <taxon>Streptophyta</taxon>
        <taxon>Embryophyta</taxon>
        <taxon>Tracheophyta</taxon>
        <taxon>Spermatophyta</taxon>
        <taxon>Magnoliopsida</taxon>
        <taxon>eudicotyledons</taxon>
        <taxon>Gunneridae</taxon>
        <taxon>Pentapetalae</taxon>
        <taxon>rosids</taxon>
        <taxon>malvids</taxon>
        <taxon>Brassicales</taxon>
        <taxon>Brassicaceae</taxon>
        <taxon>Brassiceae</taxon>
        <taxon>Brassica</taxon>
    </lineage>
</organism>
<dbReference type="PANTHER" id="PTHR16134">
    <property type="entry name" value="F-BOX/TPR REPEAT PROTEIN POF3"/>
    <property type="match status" value="1"/>
</dbReference>
<name>A0A8S9PCD8_BRACR</name>
<dbReference type="Gene3D" id="3.80.10.10">
    <property type="entry name" value="Ribonuclease Inhibitor"/>
    <property type="match status" value="1"/>
</dbReference>
<dbReference type="GO" id="GO:0031146">
    <property type="term" value="P:SCF-dependent proteasomal ubiquitin-dependent protein catabolic process"/>
    <property type="evidence" value="ECO:0007669"/>
    <property type="project" value="TreeGrafter"/>
</dbReference>